<name>A0A1G9ERT0_9BACT</name>
<dbReference type="CDD" id="cd02513">
    <property type="entry name" value="CMP-NeuAc_Synthase"/>
    <property type="match status" value="1"/>
</dbReference>
<dbReference type="Pfam" id="PF02348">
    <property type="entry name" value="CTP_transf_3"/>
    <property type="match status" value="1"/>
</dbReference>
<keyword evidence="2" id="KW-1185">Reference proteome</keyword>
<dbReference type="InterPro" id="IPR029044">
    <property type="entry name" value="Nucleotide-diphossugar_trans"/>
</dbReference>
<proteinExistence type="predicted"/>
<sequence length="240" mass="27048">MKKRKVCLIPARGGSKRLPRKNVRRLAGHPLVAHTIMAAVNSGCFDDVIVSSDDLEILDIAVRYSASVDARPKNLAGDTIKATEVVNEFLMRPENKAKWDVVCMCLPTCPLRTPQHLQDAMDIFDKNYHKTPFLIGVTQYEFPPQLALDLDSDGVMSTPVEIDAYLNTRSQDIKPYYHPNGAVYIATVPAYLERKTFFAPQMLSSILPQEASLDIDYEYQFVLIESFLKHFEKKQAVVNG</sequence>
<dbReference type="STRING" id="246191.SAMN05660337_1242"/>
<dbReference type="RefSeq" id="WP_092159328.1">
    <property type="nucleotide sequence ID" value="NZ_FNGA01000002.1"/>
</dbReference>
<organism evidence="1 2">
    <name type="scientific">Maridesulfovibrio ferrireducens</name>
    <dbReference type="NCBI Taxonomy" id="246191"/>
    <lineage>
        <taxon>Bacteria</taxon>
        <taxon>Pseudomonadati</taxon>
        <taxon>Thermodesulfobacteriota</taxon>
        <taxon>Desulfovibrionia</taxon>
        <taxon>Desulfovibrionales</taxon>
        <taxon>Desulfovibrionaceae</taxon>
        <taxon>Maridesulfovibrio</taxon>
    </lineage>
</organism>
<dbReference type="GO" id="GO:0008781">
    <property type="term" value="F:N-acylneuraminate cytidylyltransferase activity"/>
    <property type="evidence" value="ECO:0007669"/>
    <property type="project" value="TreeGrafter"/>
</dbReference>
<dbReference type="InterPro" id="IPR003329">
    <property type="entry name" value="Cytidylyl_trans"/>
</dbReference>
<dbReference type="EMBL" id="FNGA01000002">
    <property type="protein sequence ID" value="SDK78902.1"/>
    <property type="molecule type" value="Genomic_DNA"/>
</dbReference>
<dbReference type="Gene3D" id="3.90.550.10">
    <property type="entry name" value="Spore Coat Polysaccharide Biosynthesis Protein SpsA, Chain A"/>
    <property type="match status" value="1"/>
</dbReference>
<dbReference type="Proteomes" id="UP000199053">
    <property type="component" value="Unassembled WGS sequence"/>
</dbReference>
<dbReference type="SUPFAM" id="SSF53448">
    <property type="entry name" value="Nucleotide-diphospho-sugar transferases"/>
    <property type="match status" value="1"/>
</dbReference>
<evidence type="ECO:0000313" key="2">
    <source>
        <dbReference type="Proteomes" id="UP000199053"/>
    </source>
</evidence>
<reference evidence="2" key="1">
    <citation type="submission" date="2016-10" db="EMBL/GenBank/DDBJ databases">
        <authorList>
            <person name="Varghese N."/>
            <person name="Submissions S."/>
        </authorList>
    </citation>
    <scope>NUCLEOTIDE SEQUENCE [LARGE SCALE GENOMIC DNA]</scope>
    <source>
        <strain evidence="2">DSM 16995</strain>
    </source>
</reference>
<dbReference type="InterPro" id="IPR050793">
    <property type="entry name" value="CMP-NeuNAc_synthase"/>
</dbReference>
<dbReference type="AlphaFoldDB" id="A0A1G9ERT0"/>
<dbReference type="OrthoDB" id="9805604at2"/>
<evidence type="ECO:0000313" key="1">
    <source>
        <dbReference type="EMBL" id="SDK78902.1"/>
    </source>
</evidence>
<dbReference type="PANTHER" id="PTHR21485:SF6">
    <property type="entry name" value="N-ACYLNEURAMINATE CYTIDYLYLTRANSFERASE-RELATED"/>
    <property type="match status" value="1"/>
</dbReference>
<protein>
    <submittedName>
        <fullName evidence="1">CMP-N,N'-diacetyllegionaminic acid synthase</fullName>
    </submittedName>
</protein>
<accession>A0A1G9ERT0</accession>
<gene>
    <name evidence="1" type="ORF">SAMN05660337_1242</name>
</gene>
<dbReference type="PANTHER" id="PTHR21485">
    <property type="entry name" value="HAD SUPERFAMILY MEMBERS CMAS AND KDSC"/>
    <property type="match status" value="1"/>
</dbReference>